<keyword evidence="3" id="KW-1185">Reference proteome</keyword>
<evidence type="ECO:0000313" key="2">
    <source>
        <dbReference type="EMBL" id="KAF0293786.1"/>
    </source>
</evidence>
<feature type="compositionally biased region" description="Polar residues" evidence="1">
    <location>
        <begin position="60"/>
        <end position="72"/>
    </location>
</feature>
<name>A0A6A4VH77_AMPAM</name>
<evidence type="ECO:0000313" key="3">
    <source>
        <dbReference type="Proteomes" id="UP000440578"/>
    </source>
</evidence>
<dbReference type="Proteomes" id="UP000440578">
    <property type="component" value="Unassembled WGS sequence"/>
</dbReference>
<sequence length="72" mass="7520">MRRICTFEFESLWMGSARLGYAVGPAKYVTGALWGDEIETGVGGSAGLEAGRRGVHGSDTGLQSESTGPTVQ</sequence>
<comment type="caution">
    <text evidence="2">The sequence shown here is derived from an EMBL/GenBank/DDBJ whole genome shotgun (WGS) entry which is preliminary data.</text>
</comment>
<reference evidence="2 3" key="1">
    <citation type="submission" date="2019-07" db="EMBL/GenBank/DDBJ databases">
        <title>Draft genome assembly of a fouling barnacle, Amphibalanus amphitrite (Darwin, 1854): The first reference genome for Thecostraca.</title>
        <authorList>
            <person name="Kim W."/>
        </authorList>
    </citation>
    <scope>NUCLEOTIDE SEQUENCE [LARGE SCALE GENOMIC DNA]</scope>
    <source>
        <strain evidence="2">SNU_AA5</strain>
        <tissue evidence="2">Soma without cirri and trophi</tissue>
    </source>
</reference>
<organism evidence="2 3">
    <name type="scientific">Amphibalanus amphitrite</name>
    <name type="common">Striped barnacle</name>
    <name type="synonym">Balanus amphitrite</name>
    <dbReference type="NCBI Taxonomy" id="1232801"/>
    <lineage>
        <taxon>Eukaryota</taxon>
        <taxon>Metazoa</taxon>
        <taxon>Ecdysozoa</taxon>
        <taxon>Arthropoda</taxon>
        <taxon>Crustacea</taxon>
        <taxon>Multicrustacea</taxon>
        <taxon>Cirripedia</taxon>
        <taxon>Thoracica</taxon>
        <taxon>Thoracicalcarea</taxon>
        <taxon>Balanomorpha</taxon>
        <taxon>Balanoidea</taxon>
        <taxon>Balanidae</taxon>
        <taxon>Amphibalaninae</taxon>
        <taxon>Amphibalanus</taxon>
    </lineage>
</organism>
<dbReference type="AlphaFoldDB" id="A0A6A4VH77"/>
<proteinExistence type="predicted"/>
<accession>A0A6A4VH77</accession>
<feature type="region of interest" description="Disordered" evidence="1">
    <location>
        <begin position="45"/>
        <end position="72"/>
    </location>
</feature>
<dbReference type="EMBL" id="VIIS01001721">
    <property type="protein sequence ID" value="KAF0293786.1"/>
    <property type="molecule type" value="Genomic_DNA"/>
</dbReference>
<gene>
    <name evidence="2" type="ORF">FJT64_008480</name>
</gene>
<evidence type="ECO:0000256" key="1">
    <source>
        <dbReference type="SAM" id="MobiDB-lite"/>
    </source>
</evidence>
<protein>
    <submittedName>
        <fullName evidence="2">Uncharacterized protein</fullName>
    </submittedName>
</protein>